<dbReference type="AlphaFoldDB" id="A0A1F5EL34"/>
<gene>
    <name evidence="2" type="ORF">A3E89_00485</name>
</gene>
<organism evidence="2 3">
    <name type="scientific">Candidatus Campbellbacteria bacterium RIFCSPHIGHO2_12_FULL_35_10</name>
    <dbReference type="NCBI Taxonomy" id="1797578"/>
    <lineage>
        <taxon>Bacteria</taxon>
        <taxon>Candidatus Campbelliibacteriota</taxon>
    </lineage>
</organism>
<accession>A0A1F5EL34</accession>
<feature type="non-terminal residue" evidence="2">
    <location>
        <position position="255"/>
    </location>
</feature>
<dbReference type="EMBL" id="MFAA01000042">
    <property type="protein sequence ID" value="OGD68108.1"/>
    <property type="molecule type" value="Genomic_DNA"/>
</dbReference>
<dbReference type="InterPro" id="IPR003226">
    <property type="entry name" value="MYG1_exonuclease"/>
</dbReference>
<name>A0A1F5EL34_9BACT</name>
<dbReference type="GO" id="GO:0005737">
    <property type="term" value="C:cytoplasm"/>
    <property type="evidence" value="ECO:0007669"/>
    <property type="project" value="TreeGrafter"/>
</dbReference>
<dbReference type="PANTHER" id="PTHR11215:SF1">
    <property type="entry name" value="MYG1 EXONUCLEASE"/>
    <property type="match status" value="1"/>
</dbReference>
<comment type="similarity">
    <text evidence="1">Belongs to the MYG1 family.</text>
</comment>
<evidence type="ECO:0000313" key="2">
    <source>
        <dbReference type="EMBL" id="OGD68108.1"/>
    </source>
</evidence>
<sequence length="255" mass="29735">MFNFGSRKITLVTHSNRFHADDVLAAAVLLIYFKDKETKIVRTRDQKIIDSGDVVFDVGFVYDETGNRFDHHQKQGAGKRENGIPYSSFGLVWKKFGKDICGSQEIADYLDKKIVQPIDAIDSGIEIHKQIIDGVRPYIFTDIVDCFNPMWPEKEDFDSAFCRLAEFSKDLLTREIQKIKNKKEAEKILREIYENSEDKRIIYINDNYPWEDIFNKYPEPLFVIKSRNDGMCSVNTVRSNVFSFESRKLFPESWA</sequence>
<evidence type="ECO:0008006" key="4">
    <source>
        <dbReference type="Google" id="ProtNLM"/>
    </source>
</evidence>
<dbReference type="PANTHER" id="PTHR11215">
    <property type="entry name" value="METAL DEPENDENT HYDROLASE - RELATED"/>
    <property type="match status" value="1"/>
</dbReference>
<evidence type="ECO:0000313" key="3">
    <source>
        <dbReference type="Proteomes" id="UP000185891"/>
    </source>
</evidence>
<dbReference type="Proteomes" id="UP000185891">
    <property type="component" value="Unassembled WGS sequence"/>
</dbReference>
<dbReference type="Pfam" id="PF03690">
    <property type="entry name" value="MYG1_exonuc"/>
    <property type="match status" value="1"/>
</dbReference>
<evidence type="ECO:0000256" key="1">
    <source>
        <dbReference type="ARBA" id="ARBA00010105"/>
    </source>
</evidence>
<comment type="caution">
    <text evidence="2">The sequence shown here is derived from an EMBL/GenBank/DDBJ whole genome shotgun (WGS) entry which is preliminary data.</text>
</comment>
<protein>
    <recommendedName>
        <fullName evidence="4">Metal-dependent hydrolase</fullName>
    </recommendedName>
</protein>
<reference evidence="2 3" key="1">
    <citation type="journal article" date="2016" name="Nat. Commun.">
        <title>Thousands of microbial genomes shed light on interconnected biogeochemical processes in an aquifer system.</title>
        <authorList>
            <person name="Anantharaman K."/>
            <person name="Brown C.T."/>
            <person name="Hug L.A."/>
            <person name="Sharon I."/>
            <person name="Castelle C.J."/>
            <person name="Probst A.J."/>
            <person name="Thomas B.C."/>
            <person name="Singh A."/>
            <person name="Wilkins M.J."/>
            <person name="Karaoz U."/>
            <person name="Brodie E.L."/>
            <person name="Williams K.H."/>
            <person name="Hubbard S.S."/>
            <person name="Banfield J.F."/>
        </authorList>
    </citation>
    <scope>NUCLEOTIDE SEQUENCE [LARGE SCALE GENOMIC DNA]</scope>
</reference>
<proteinExistence type="inferred from homology"/>